<comment type="caution">
    <text evidence="2">The sequence shown here is derived from an EMBL/GenBank/DDBJ whole genome shotgun (WGS) entry which is preliminary data.</text>
</comment>
<evidence type="ECO:0000256" key="1">
    <source>
        <dbReference type="SAM" id="Phobius"/>
    </source>
</evidence>
<proteinExistence type="predicted"/>
<accession>A0ABY2H5T4</accession>
<protein>
    <recommendedName>
        <fullName evidence="4">Secreted protein</fullName>
    </recommendedName>
</protein>
<evidence type="ECO:0000313" key="2">
    <source>
        <dbReference type="EMBL" id="TFB03289.1"/>
    </source>
</evidence>
<keyword evidence="1" id="KW-0812">Transmembrane</keyword>
<keyword evidence="1" id="KW-1133">Transmembrane helix</keyword>
<evidence type="ECO:0008006" key="4">
    <source>
        <dbReference type="Google" id="ProtNLM"/>
    </source>
</evidence>
<reference evidence="2 3" key="1">
    <citation type="submission" date="2018-01" db="EMBL/GenBank/DDBJ databases">
        <title>Genome characterization of the sugarcane-associated fungus Trichoderma ghanense CCMA-1212 and their application in lignocelulose bioconversion.</title>
        <authorList>
            <person name="Steindorff A.S."/>
            <person name="Mendes T.D."/>
            <person name="Vilela E.S.D."/>
            <person name="Rodrigues D.S."/>
            <person name="Formighieri E.F."/>
            <person name="Melo I.S."/>
            <person name="Favaro L.C.L."/>
        </authorList>
    </citation>
    <scope>NUCLEOTIDE SEQUENCE [LARGE SCALE GENOMIC DNA]</scope>
    <source>
        <strain evidence="2 3">CCMA-1212</strain>
    </source>
</reference>
<keyword evidence="1" id="KW-0472">Membrane</keyword>
<organism evidence="2 3">
    <name type="scientific">Trichoderma ghanense</name>
    <dbReference type="NCBI Taxonomy" id="65468"/>
    <lineage>
        <taxon>Eukaryota</taxon>
        <taxon>Fungi</taxon>
        <taxon>Dikarya</taxon>
        <taxon>Ascomycota</taxon>
        <taxon>Pezizomycotina</taxon>
        <taxon>Sordariomycetes</taxon>
        <taxon>Hypocreomycetidae</taxon>
        <taxon>Hypocreales</taxon>
        <taxon>Hypocreaceae</taxon>
        <taxon>Trichoderma</taxon>
    </lineage>
</organism>
<dbReference type="RefSeq" id="XP_073559490.1">
    <property type="nucleotide sequence ID" value="XM_073702049.1"/>
</dbReference>
<gene>
    <name evidence="2" type="ORF">CCMA1212_004759</name>
</gene>
<keyword evidence="3" id="KW-1185">Reference proteome</keyword>
<sequence>MHARTCLRLGEISSGLVAFLMLTASSWSVLVGLGDTDKQASCTYWQSQIFGGTGVTNFVCSVVRMEAMAGGTELNELGGGAWIGGTRSLDFQSEHSRQKETSDRCR</sequence>
<feature type="transmembrane region" description="Helical" evidence="1">
    <location>
        <begin position="12"/>
        <end position="33"/>
    </location>
</feature>
<dbReference type="GeneID" id="300576499"/>
<evidence type="ECO:0000313" key="3">
    <source>
        <dbReference type="Proteomes" id="UP001642720"/>
    </source>
</evidence>
<dbReference type="EMBL" id="PPTA01000005">
    <property type="protein sequence ID" value="TFB03289.1"/>
    <property type="molecule type" value="Genomic_DNA"/>
</dbReference>
<name>A0ABY2H5T4_9HYPO</name>
<dbReference type="Proteomes" id="UP001642720">
    <property type="component" value="Unassembled WGS sequence"/>
</dbReference>